<dbReference type="CDD" id="cd02947">
    <property type="entry name" value="TRX_family"/>
    <property type="match status" value="1"/>
</dbReference>
<organism evidence="2 3">
    <name type="scientific">Bodo saltans</name>
    <name type="common">Flagellated protozoan</name>
    <dbReference type="NCBI Taxonomy" id="75058"/>
    <lineage>
        <taxon>Eukaryota</taxon>
        <taxon>Discoba</taxon>
        <taxon>Euglenozoa</taxon>
        <taxon>Kinetoplastea</taxon>
        <taxon>Metakinetoplastina</taxon>
        <taxon>Eubodonida</taxon>
        <taxon>Bodonidae</taxon>
        <taxon>Bodo</taxon>
    </lineage>
</organism>
<accession>A0A0S4KJS0</accession>
<dbReference type="Gene3D" id="3.40.30.10">
    <property type="entry name" value="Glutaredoxin"/>
    <property type="match status" value="1"/>
</dbReference>
<dbReference type="Proteomes" id="UP000051952">
    <property type="component" value="Unassembled WGS sequence"/>
</dbReference>
<dbReference type="InterPro" id="IPR013766">
    <property type="entry name" value="Thioredoxin_domain"/>
</dbReference>
<dbReference type="OMA" id="TYFVMQG"/>
<protein>
    <submittedName>
        <fullName evidence="2">Thioredoxin-like protein, putative</fullName>
    </submittedName>
</protein>
<name>A0A0S4KJS0_BODSA</name>
<sequence>MRRVQRLQVRAVKQHLFAATSSSSAVSPSSLQISMRPLVHYIDAKSFETDVLQSQDAVCLMFYLPQNAACQQQLASCDAMVTTLNEENGSTWLKLCAVDGDKNRNLASALSVQRSKLPTSFFLLNATIIDRVSGNIPDARMSAILRKFQEHFNVMQGRYLNDQSTPLAAAATADLTSGAPTAFLQTKIFSSLVGPEMIKLPQEAAQMEGIKKLIQQTKEQAYRELQDLHKSIGMDVRRLSNEELMAQYFSTEVFKGAAVLASLEALFLARVYGSVGQLDPQLVNNALASVRREFEMAQSDPLVRRVLSLVEVNLVRGKWREALPKIQSKIAAGVEGSSSDDIASAQDDLTFFDTVMRWIDFVDGRQVFAVPDASGSSTDFPTTLLNDMFSAFRANIIKAKKDEKAASRAADVRALLMALMHLFPKDPQSIAARARLSSMLF</sequence>
<keyword evidence="3" id="KW-1185">Reference proteome</keyword>
<evidence type="ECO:0000259" key="1">
    <source>
        <dbReference type="Pfam" id="PF00085"/>
    </source>
</evidence>
<dbReference type="SUPFAM" id="SSF52833">
    <property type="entry name" value="Thioredoxin-like"/>
    <property type="match status" value="1"/>
</dbReference>
<evidence type="ECO:0000313" key="2">
    <source>
        <dbReference type="EMBL" id="CUI15428.1"/>
    </source>
</evidence>
<gene>
    <name evidence="2" type="ORF">BSAL_42325</name>
</gene>
<dbReference type="InterPro" id="IPR036249">
    <property type="entry name" value="Thioredoxin-like_sf"/>
</dbReference>
<dbReference type="OrthoDB" id="272479at2759"/>
<feature type="domain" description="Thioredoxin" evidence="1">
    <location>
        <begin position="40"/>
        <end position="145"/>
    </location>
</feature>
<reference evidence="3" key="1">
    <citation type="submission" date="2015-09" db="EMBL/GenBank/DDBJ databases">
        <authorList>
            <consortium name="Pathogen Informatics"/>
        </authorList>
    </citation>
    <scope>NUCLEOTIDE SEQUENCE [LARGE SCALE GENOMIC DNA]</scope>
    <source>
        <strain evidence="3">Lake Konstanz</strain>
    </source>
</reference>
<proteinExistence type="predicted"/>
<dbReference type="AlphaFoldDB" id="A0A0S4KJS0"/>
<dbReference type="EMBL" id="CYKH01002148">
    <property type="protein sequence ID" value="CUI15428.1"/>
    <property type="molecule type" value="Genomic_DNA"/>
</dbReference>
<dbReference type="Pfam" id="PF00085">
    <property type="entry name" value="Thioredoxin"/>
    <property type="match status" value="1"/>
</dbReference>
<dbReference type="VEuPathDB" id="TriTrypDB:BSAL_42325"/>
<evidence type="ECO:0000313" key="3">
    <source>
        <dbReference type="Proteomes" id="UP000051952"/>
    </source>
</evidence>